<feature type="binding site" evidence="7">
    <location>
        <begin position="74"/>
        <end position="77"/>
    </location>
    <ligand>
        <name>carbamoyl phosphate</name>
        <dbReference type="ChEBI" id="CHEBI:58228"/>
    </ligand>
</feature>
<gene>
    <name evidence="10" type="ORF">FHS81_002832</name>
</gene>
<feature type="binding site" evidence="7">
    <location>
        <position position="101"/>
    </location>
    <ligand>
        <name>carbamoyl phosphate</name>
        <dbReference type="ChEBI" id="CHEBI:58228"/>
    </ligand>
</feature>
<sequence length="348" mass="37580">MTQSSAALTTRVSDAAASVEGVRHFLDLTDFTGAQLREVLEIGKALKARRVRGGAQKYRPLDGKVLAMIFDKPSTRTRVSFDVGIRELGGEPIMLTGAEMQLGRGESIPDTARVLSRFVDAIMIRILDHTAMRELAEYASVPVINGLTKQSHPCQIMADLLTFEEHCGPITGRTVAWTGDANNVLTSWIHAAVKFGFNISIATPAALAPRADIIEWAKAGGANVLLTRDPFEAVHGADAIITDCWVSMGDDDERYRQNLLRPYQVNQKLMSAANKGAVFMHCLPAHRGEEVTDEVMDGPQSVVFDEAENRLHAQKGVLAWCLGVGLADVTATADVTRLATGGTKGAAE</sequence>
<feature type="binding site" evidence="7">
    <location>
        <position position="125"/>
    </location>
    <ligand>
        <name>carbamoyl phosphate</name>
        <dbReference type="ChEBI" id="CHEBI:58228"/>
    </ligand>
</feature>
<dbReference type="InterPro" id="IPR036901">
    <property type="entry name" value="Asp/Orn_carbamoylTrfase_sf"/>
</dbReference>
<keyword evidence="5 7" id="KW-0808">Transferase</keyword>
<dbReference type="AlphaFoldDB" id="A0A7W5Z5V1"/>
<evidence type="ECO:0000259" key="8">
    <source>
        <dbReference type="Pfam" id="PF00185"/>
    </source>
</evidence>
<dbReference type="RefSeq" id="WP_183753945.1">
    <property type="nucleotide sequence ID" value="NZ_JACICC010000007.1"/>
</dbReference>
<dbReference type="EMBL" id="JACICC010000007">
    <property type="protein sequence ID" value="MBB3810730.1"/>
    <property type="molecule type" value="Genomic_DNA"/>
</dbReference>
<dbReference type="GO" id="GO:0004585">
    <property type="term" value="F:ornithine carbamoyltransferase activity"/>
    <property type="evidence" value="ECO:0007669"/>
    <property type="project" value="UniProtKB-UniRule"/>
</dbReference>
<feature type="domain" description="Aspartate/ornithine carbamoyltransferase Asp/Orn-binding" evidence="8">
    <location>
        <begin position="172"/>
        <end position="321"/>
    </location>
</feature>
<dbReference type="Pfam" id="PF02729">
    <property type="entry name" value="OTCace_N"/>
    <property type="match status" value="1"/>
</dbReference>
<feature type="binding site" evidence="7">
    <location>
        <position position="183"/>
    </location>
    <ligand>
        <name>L-ornithine</name>
        <dbReference type="ChEBI" id="CHEBI:46911"/>
    </ligand>
</feature>
<dbReference type="InterPro" id="IPR002292">
    <property type="entry name" value="Orn/put_carbamltrans"/>
</dbReference>
<organism evidence="10 11">
    <name type="scientific">Pseudochelatococcus contaminans</name>
    <dbReference type="NCBI Taxonomy" id="1538103"/>
    <lineage>
        <taxon>Bacteria</taxon>
        <taxon>Pseudomonadati</taxon>
        <taxon>Pseudomonadota</taxon>
        <taxon>Alphaproteobacteria</taxon>
        <taxon>Hyphomicrobiales</taxon>
        <taxon>Chelatococcaceae</taxon>
        <taxon>Pseudochelatococcus</taxon>
    </lineage>
</organism>
<dbReference type="GO" id="GO:0005737">
    <property type="term" value="C:cytoplasm"/>
    <property type="evidence" value="ECO:0007669"/>
    <property type="project" value="UniProtKB-SubCell"/>
</dbReference>
<dbReference type="EC" id="2.1.3.3" evidence="4 7"/>
<comment type="catalytic activity">
    <reaction evidence="6 7">
        <text>carbamoyl phosphate + L-ornithine = L-citrulline + phosphate + H(+)</text>
        <dbReference type="Rhea" id="RHEA:19513"/>
        <dbReference type="ChEBI" id="CHEBI:15378"/>
        <dbReference type="ChEBI" id="CHEBI:43474"/>
        <dbReference type="ChEBI" id="CHEBI:46911"/>
        <dbReference type="ChEBI" id="CHEBI:57743"/>
        <dbReference type="ChEBI" id="CHEBI:58228"/>
        <dbReference type="EC" id="2.1.3.3"/>
    </reaction>
</comment>
<dbReference type="GO" id="GO:0016597">
    <property type="term" value="F:amino acid binding"/>
    <property type="evidence" value="ECO:0007669"/>
    <property type="project" value="InterPro"/>
</dbReference>
<evidence type="ECO:0000313" key="10">
    <source>
        <dbReference type="EMBL" id="MBB3810730.1"/>
    </source>
</evidence>
<dbReference type="NCBIfam" id="TIGR00658">
    <property type="entry name" value="orni_carb_tr"/>
    <property type="match status" value="1"/>
</dbReference>
<dbReference type="PRINTS" id="PR00102">
    <property type="entry name" value="OTCASE"/>
</dbReference>
<comment type="function">
    <text evidence="1">Reversibly catalyzes the transfer of the carbamoyl group from carbamoyl phosphate (CP) to the N(epsilon) atom of ornithine (ORN) to produce L-citrulline.</text>
</comment>
<evidence type="ECO:0000256" key="3">
    <source>
        <dbReference type="ARBA" id="ARBA00007805"/>
    </source>
</evidence>
<evidence type="ECO:0000259" key="9">
    <source>
        <dbReference type="Pfam" id="PF02729"/>
    </source>
</evidence>
<evidence type="ECO:0000313" key="11">
    <source>
        <dbReference type="Proteomes" id="UP000537592"/>
    </source>
</evidence>
<feature type="binding site" evidence="7">
    <location>
        <begin position="282"/>
        <end position="283"/>
    </location>
    <ligand>
        <name>carbamoyl phosphate</name>
        <dbReference type="ChEBI" id="CHEBI:58228"/>
    </ligand>
</feature>
<dbReference type="InterPro" id="IPR006131">
    <property type="entry name" value="Asp_carbamoyltransf_Asp/Orn-bd"/>
</dbReference>
<dbReference type="InterPro" id="IPR024904">
    <property type="entry name" value="OTCase_ArgI"/>
</dbReference>
<dbReference type="GO" id="GO:0042450">
    <property type="term" value="P:L-arginine biosynthetic process via ornithine"/>
    <property type="evidence" value="ECO:0007669"/>
    <property type="project" value="UniProtKB-UniRule"/>
</dbReference>
<dbReference type="Pfam" id="PF00185">
    <property type="entry name" value="OTCace"/>
    <property type="match status" value="1"/>
</dbReference>
<name>A0A7W5Z5V1_9HYPH</name>
<feature type="domain" description="Aspartate/ornithine carbamoyltransferase carbamoyl-P binding" evidence="9">
    <location>
        <begin position="23"/>
        <end position="165"/>
    </location>
</feature>
<dbReference type="NCBIfam" id="NF001986">
    <property type="entry name" value="PRK00779.1"/>
    <property type="match status" value="1"/>
</dbReference>
<feature type="binding site" evidence="7">
    <location>
        <begin position="152"/>
        <end position="155"/>
    </location>
    <ligand>
        <name>carbamoyl phosphate</name>
        <dbReference type="ChEBI" id="CHEBI:58228"/>
    </ligand>
</feature>
<evidence type="ECO:0000256" key="5">
    <source>
        <dbReference type="ARBA" id="ARBA00022679"/>
    </source>
</evidence>
<dbReference type="HAMAP" id="MF_01109">
    <property type="entry name" value="OTCase"/>
    <property type="match status" value="1"/>
</dbReference>
<dbReference type="PANTHER" id="PTHR45753:SF3">
    <property type="entry name" value="ORNITHINE TRANSCARBAMYLASE, MITOCHONDRIAL"/>
    <property type="match status" value="1"/>
</dbReference>
<feature type="binding site" evidence="7">
    <location>
        <position position="310"/>
    </location>
    <ligand>
        <name>carbamoyl phosphate</name>
        <dbReference type="ChEBI" id="CHEBI:58228"/>
    </ligand>
</feature>
<feature type="binding site" evidence="7">
    <location>
        <position position="243"/>
    </location>
    <ligand>
        <name>L-ornithine</name>
        <dbReference type="ChEBI" id="CHEBI:46911"/>
    </ligand>
</feature>
<keyword evidence="7" id="KW-0963">Cytoplasm</keyword>
<dbReference type="FunFam" id="3.40.50.1370:FF:000008">
    <property type="entry name" value="Ornithine carbamoyltransferase"/>
    <property type="match status" value="1"/>
</dbReference>
<dbReference type="InterPro" id="IPR006130">
    <property type="entry name" value="Asp/Orn_carbamoylTrfase"/>
</dbReference>
<keyword evidence="11" id="KW-1185">Reference proteome</keyword>
<dbReference type="GO" id="GO:0019240">
    <property type="term" value="P:citrulline biosynthetic process"/>
    <property type="evidence" value="ECO:0007669"/>
    <property type="project" value="TreeGrafter"/>
</dbReference>
<dbReference type="PROSITE" id="PS00097">
    <property type="entry name" value="CARBAMOYLTRANSFERASE"/>
    <property type="match status" value="1"/>
</dbReference>
<dbReference type="Proteomes" id="UP000537592">
    <property type="component" value="Unassembled WGS sequence"/>
</dbReference>
<comment type="caution">
    <text evidence="10">The sequence shown here is derived from an EMBL/GenBank/DDBJ whole genome shotgun (WGS) entry which is preliminary data.</text>
</comment>
<comment type="pathway">
    <text evidence="2">Amino-acid biosynthesis; L-arginine biosynthesis; L-arginine from L-ornithine and carbamoyl phosphate: step 1/3.</text>
</comment>
<dbReference type="Gene3D" id="3.40.50.1370">
    <property type="entry name" value="Aspartate/ornithine carbamoyltransferase"/>
    <property type="match status" value="2"/>
</dbReference>
<comment type="subcellular location">
    <subcellularLocation>
        <location evidence="7">Cytoplasm</location>
    </subcellularLocation>
</comment>
<evidence type="ECO:0000256" key="1">
    <source>
        <dbReference type="ARBA" id="ARBA00003822"/>
    </source>
</evidence>
<evidence type="ECO:0000256" key="4">
    <source>
        <dbReference type="ARBA" id="ARBA00013007"/>
    </source>
</evidence>
<dbReference type="SUPFAM" id="SSF53671">
    <property type="entry name" value="Aspartate/ornithine carbamoyltransferase"/>
    <property type="match status" value="1"/>
</dbReference>
<dbReference type="PRINTS" id="PR00100">
    <property type="entry name" value="AOTCASE"/>
</dbReference>
<feature type="binding site" evidence="7">
    <location>
        <begin position="247"/>
        <end position="248"/>
    </location>
    <ligand>
        <name>L-ornithine</name>
        <dbReference type="ChEBI" id="CHEBI:46911"/>
    </ligand>
</feature>
<evidence type="ECO:0000256" key="7">
    <source>
        <dbReference type="HAMAP-Rule" id="MF_01109"/>
    </source>
</evidence>
<protein>
    <recommendedName>
        <fullName evidence="4 7">Ornithine carbamoyltransferase</fullName>
        <shortName evidence="7">OTCase</shortName>
        <ecNumber evidence="4 7">2.1.3.3</ecNumber>
    </recommendedName>
</protein>
<comment type="similarity">
    <text evidence="3 7">Belongs to the aspartate/ornithine carbamoyltransferase superfamily. OTCase family.</text>
</comment>
<reference evidence="10 11" key="1">
    <citation type="submission" date="2020-08" db="EMBL/GenBank/DDBJ databases">
        <title>Genomic Encyclopedia of Type Strains, Phase IV (KMG-IV): sequencing the most valuable type-strain genomes for metagenomic binning, comparative biology and taxonomic classification.</title>
        <authorList>
            <person name="Goeker M."/>
        </authorList>
    </citation>
    <scope>NUCLEOTIDE SEQUENCE [LARGE SCALE GENOMIC DNA]</scope>
    <source>
        <strain evidence="10 11">DSM 28760</strain>
    </source>
</reference>
<evidence type="ECO:0000256" key="6">
    <source>
        <dbReference type="ARBA" id="ARBA00048772"/>
    </source>
</evidence>
<dbReference type="InterPro" id="IPR006132">
    <property type="entry name" value="Asp/Orn_carbamoyltranf_P-bd"/>
</dbReference>
<accession>A0A7W5Z5V1</accession>
<evidence type="ECO:0000256" key="2">
    <source>
        <dbReference type="ARBA" id="ARBA00004975"/>
    </source>
</evidence>
<dbReference type="PANTHER" id="PTHR45753">
    <property type="entry name" value="ORNITHINE CARBAMOYLTRANSFERASE, MITOCHONDRIAL"/>
    <property type="match status" value="1"/>
</dbReference>
<proteinExistence type="inferred from homology"/>